<dbReference type="InterPro" id="IPR049492">
    <property type="entry name" value="BD-FAE-like_dom"/>
</dbReference>
<dbReference type="OrthoDB" id="9794725at2"/>
<evidence type="ECO:0000259" key="3">
    <source>
        <dbReference type="Pfam" id="PF20434"/>
    </source>
</evidence>
<keyword evidence="5" id="KW-1185">Reference proteome</keyword>
<dbReference type="InterPro" id="IPR050300">
    <property type="entry name" value="GDXG_lipolytic_enzyme"/>
</dbReference>
<feature type="domain" description="BD-FAE-like" evidence="3">
    <location>
        <begin position="69"/>
        <end position="260"/>
    </location>
</feature>
<dbReference type="AlphaFoldDB" id="A0A1G6TV05"/>
<dbReference type="Proteomes" id="UP000198757">
    <property type="component" value="Unassembled WGS sequence"/>
</dbReference>
<dbReference type="SUPFAM" id="SSF53474">
    <property type="entry name" value="alpha/beta-Hydrolases"/>
    <property type="match status" value="1"/>
</dbReference>
<dbReference type="STRING" id="1285928.SAMN04487894_10845"/>
<dbReference type="EMBL" id="FMZO01000008">
    <property type="protein sequence ID" value="SDD32918.1"/>
    <property type="molecule type" value="Genomic_DNA"/>
</dbReference>
<evidence type="ECO:0000256" key="1">
    <source>
        <dbReference type="ARBA" id="ARBA00022801"/>
    </source>
</evidence>
<feature type="chain" id="PRO_5011683478" evidence="2">
    <location>
        <begin position="21"/>
        <end position="304"/>
    </location>
</feature>
<gene>
    <name evidence="4" type="ORF">SAMN04487894_10845</name>
</gene>
<organism evidence="4 5">
    <name type="scientific">Niabella drilacis (strain DSM 25811 / CCM 8410 / CCUG 62505 / LMG 26954 / E90)</name>
    <dbReference type="NCBI Taxonomy" id="1285928"/>
    <lineage>
        <taxon>Bacteria</taxon>
        <taxon>Pseudomonadati</taxon>
        <taxon>Bacteroidota</taxon>
        <taxon>Chitinophagia</taxon>
        <taxon>Chitinophagales</taxon>
        <taxon>Chitinophagaceae</taxon>
        <taxon>Niabella</taxon>
    </lineage>
</organism>
<protein>
    <submittedName>
        <fullName evidence="4">Acetyl esterase/lipase</fullName>
    </submittedName>
</protein>
<feature type="signal peptide" evidence="2">
    <location>
        <begin position="1"/>
        <end position="20"/>
    </location>
</feature>
<dbReference type="InterPro" id="IPR029058">
    <property type="entry name" value="AB_hydrolase_fold"/>
</dbReference>
<dbReference type="GO" id="GO:0016787">
    <property type="term" value="F:hydrolase activity"/>
    <property type="evidence" value="ECO:0007669"/>
    <property type="project" value="UniProtKB-KW"/>
</dbReference>
<evidence type="ECO:0000313" key="5">
    <source>
        <dbReference type="Proteomes" id="UP000198757"/>
    </source>
</evidence>
<dbReference type="Pfam" id="PF20434">
    <property type="entry name" value="BD-FAE"/>
    <property type="match status" value="1"/>
</dbReference>
<evidence type="ECO:0000256" key="2">
    <source>
        <dbReference type="SAM" id="SignalP"/>
    </source>
</evidence>
<sequence>MTKYVFYLLLSFFIGPAVTAQETFPLYPGKVPNSKPTLQKEIHRPDAVVDTVISGVSVPTLAAYPATPQAGKKTPAVIICPGGGYGVLCIKMEGEKIARAFNKAGITAFVLKYRLPGSGAMPDPSMAPLQDLQQALKLVREQADARNIDKDRIGIMGFSAGGHLAATGGTHFQQSYIDNPSQTRLRPDFMILVYPVISFTDSIGHTGSRNNLLGAEPDQKAIRFFSNELHVTKETPPTLLVLPDDDQVVPPQNSFVFLKALREHKVPASLHLYAKGDHGFLQTPPFEEWFGRVLYWMREMQYIR</sequence>
<reference evidence="5" key="1">
    <citation type="submission" date="2016-10" db="EMBL/GenBank/DDBJ databases">
        <authorList>
            <person name="Varghese N."/>
            <person name="Submissions S."/>
        </authorList>
    </citation>
    <scope>NUCLEOTIDE SEQUENCE [LARGE SCALE GENOMIC DNA]</scope>
    <source>
        <strain evidence="5">DSM 25811 / CCM 8410 / LMG 26954 / E90</strain>
    </source>
</reference>
<dbReference type="PANTHER" id="PTHR48081:SF6">
    <property type="entry name" value="PEPTIDASE S9 PROLYL OLIGOPEPTIDASE CATALYTIC DOMAIN-CONTAINING PROTEIN"/>
    <property type="match status" value="1"/>
</dbReference>
<keyword evidence="1" id="KW-0378">Hydrolase</keyword>
<evidence type="ECO:0000313" key="4">
    <source>
        <dbReference type="EMBL" id="SDD32918.1"/>
    </source>
</evidence>
<dbReference type="RefSeq" id="WP_090390917.1">
    <property type="nucleotide sequence ID" value="NZ_FMZO01000008.1"/>
</dbReference>
<keyword evidence="2" id="KW-0732">Signal</keyword>
<accession>A0A1G6TV05</accession>
<name>A0A1G6TV05_NIADE</name>
<dbReference type="Gene3D" id="3.40.50.1820">
    <property type="entry name" value="alpha/beta hydrolase"/>
    <property type="match status" value="1"/>
</dbReference>
<proteinExistence type="predicted"/>
<dbReference type="PANTHER" id="PTHR48081">
    <property type="entry name" value="AB HYDROLASE SUPERFAMILY PROTEIN C4A8.06C"/>
    <property type="match status" value="1"/>
</dbReference>